<dbReference type="CDD" id="cd11065">
    <property type="entry name" value="CYP64-like"/>
    <property type="match status" value="1"/>
</dbReference>
<keyword evidence="10 13" id="KW-0408">Iron</keyword>
<dbReference type="PRINTS" id="PR00463">
    <property type="entry name" value="EP450I"/>
</dbReference>
<dbReference type="GO" id="GO:0016020">
    <property type="term" value="C:membrane"/>
    <property type="evidence" value="ECO:0007669"/>
    <property type="project" value="UniProtKB-SubCell"/>
</dbReference>
<dbReference type="GO" id="GO:0005506">
    <property type="term" value="F:iron ion binding"/>
    <property type="evidence" value="ECO:0007669"/>
    <property type="project" value="InterPro"/>
</dbReference>
<dbReference type="OrthoDB" id="2789670at2759"/>
<dbReference type="PROSITE" id="PS00086">
    <property type="entry name" value="CYTOCHROME_P450"/>
    <property type="match status" value="1"/>
</dbReference>
<comment type="caution">
    <text evidence="15">The sequence shown here is derived from an EMBL/GenBank/DDBJ whole genome shotgun (WGS) entry which is preliminary data.</text>
</comment>
<keyword evidence="9 14" id="KW-0560">Oxidoreductase</keyword>
<dbReference type="InterPro" id="IPR017972">
    <property type="entry name" value="Cyt_P450_CS"/>
</dbReference>
<name>A0A1M2W179_TRAPU</name>
<dbReference type="PRINTS" id="PR00385">
    <property type="entry name" value="P450"/>
</dbReference>
<keyword evidence="11 14" id="KW-0503">Monooxygenase</keyword>
<gene>
    <name evidence="15" type="ORF">TRAPUB_9800</name>
</gene>
<evidence type="ECO:0000256" key="2">
    <source>
        <dbReference type="ARBA" id="ARBA00004167"/>
    </source>
</evidence>
<evidence type="ECO:0000256" key="10">
    <source>
        <dbReference type="ARBA" id="ARBA00023004"/>
    </source>
</evidence>
<dbReference type="GO" id="GO:0004497">
    <property type="term" value="F:monooxygenase activity"/>
    <property type="evidence" value="ECO:0007669"/>
    <property type="project" value="UniProtKB-KW"/>
</dbReference>
<comment type="cofactor">
    <cofactor evidence="1 13">
        <name>heme</name>
        <dbReference type="ChEBI" id="CHEBI:30413"/>
    </cofactor>
</comment>
<keyword evidence="7 13" id="KW-0479">Metal-binding</keyword>
<dbReference type="STRING" id="154538.A0A1M2W179"/>
<dbReference type="GO" id="GO:0020037">
    <property type="term" value="F:heme binding"/>
    <property type="evidence" value="ECO:0007669"/>
    <property type="project" value="InterPro"/>
</dbReference>
<evidence type="ECO:0000256" key="1">
    <source>
        <dbReference type="ARBA" id="ARBA00001971"/>
    </source>
</evidence>
<evidence type="ECO:0000256" key="12">
    <source>
        <dbReference type="ARBA" id="ARBA00023136"/>
    </source>
</evidence>
<evidence type="ECO:0000256" key="5">
    <source>
        <dbReference type="ARBA" id="ARBA00022617"/>
    </source>
</evidence>
<comment type="pathway">
    <text evidence="3">Secondary metabolite biosynthesis.</text>
</comment>
<evidence type="ECO:0000256" key="8">
    <source>
        <dbReference type="ARBA" id="ARBA00022989"/>
    </source>
</evidence>
<evidence type="ECO:0000313" key="15">
    <source>
        <dbReference type="EMBL" id="OJT13611.1"/>
    </source>
</evidence>
<dbReference type="Pfam" id="PF00067">
    <property type="entry name" value="p450"/>
    <property type="match status" value="1"/>
</dbReference>
<dbReference type="GO" id="GO:0016705">
    <property type="term" value="F:oxidoreductase activity, acting on paired donors, with incorporation or reduction of molecular oxygen"/>
    <property type="evidence" value="ECO:0007669"/>
    <property type="project" value="InterPro"/>
</dbReference>
<keyword evidence="5 13" id="KW-0349">Heme</keyword>
<evidence type="ECO:0000256" key="14">
    <source>
        <dbReference type="RuleBase" id="RU000461"/>
    </source>
</evidence>
<dbReference type="InterPro" id="IPR050364">
    <property type="entry name" value="Cytochrome_P450_fung"/>
</dbReference>
<dbReference type="OMA" id="NIMCQVL"/>
<evidence type="ECO:0000256" key="13">
    <source>
        <dbReference type="PIRSR" id="PIRSR602401-1"/>
    </source>
</evidence>
<evidence type="ECO:0000256" key="9">
    <source>
        <dbReference type="ARBA" id="ARBA00023002"/>
    </source>
</evidence>
<protein>
    <submittedName>
        <fullName evidence="15">O-methylsterigmatocystin oxidoreductase</fullName>
    </submittedName>
</protein>
<comment type="subcellular location">
    <subcellularLocation>
        <location evidence="2">Membrane</location>
        <topology evidence="2">Single-pass membrane protein</topology>
    </subcellularLocation>
</comment>
<dbReference type="InterPro" id="IPR002401">
    <property type="entry name" value="Cyt_P450_E_grp-I"/>
</dbReference>
<reference evidence="15 16" key="1">
    <citation type="submission" date="2016-10" db="EMBL/GenBank/DDBJ databases">
        <title>Genome sequence of the basidiomycete white-rot fungus Trametes pubescens.</title>
        <authorList>
            <person name="Makela M.R."/>
            <person name="Granchi Z."/>
            <person name="Peng M."/>
            <person name="De Vries R.P."/>
            <person name="Grigoriev I."/>
            <person name="Riley R."/>
            <person name="Hilden K."/>
        </authorList>
    </citation>
    <scope>NUCLEOTIDE SEQUENCE [LARGE SCALE GENOMIC DNA]</scope>
    <source>
        <strain evidence="15 16">FBCC735</strain>
    </source>
</reference>
<keyword evidence="8" id="KW-1133">Transmembrane helix</keyword>
<keyword evidence="6" id="KW-0812">Transmembrane</keyword>
<evidence type="ECO:0000256" key="11">
    <source>
        <dbReference type="ARBA" id="ARBA00023033"/>
    </source>
</evidence>
<keyword evidence="16" id="KW-1185">Reference proteome</keyword>
<dbReference type="Proteomes" id="UP000184267">
    <property type="component" value="Unassembled WGS sequence"/>
</dbReference>
<dbReference type="SUPFAM" id="SSF48264">
    <property type="entry name" value="Cytochrome P450"/>
    <property type="match status" value="1"/>
</dbReference>
<accession>A0A1M2W179</accession>
<feature type="binding site" description="axial binding residue" evidence="13">
    <location>
        <position position="457"/>
    </location>
    <ligand>
        <name>heme</name>
        <dbReference type="ChEBI" id="CHEBI:30413"/>
    </ligand>
    <ligandPart>
        <name>Fe</name>
        <dbReference type="ChEBI" id="CHEBI:18248"/>
    </ligandPart>
</feature>
<comment type="similarity">
    <text evidence="4 14">Belongs to the cytochrome P450 family.</text>
</comment>
<organism evidence="15 16">
    <name type="scientific">Trametes pubescens</name>
    <name type="common">White-rot fungus</name>
    <dbReference type="NCBI Taxonomy" id="154538"/>
    <lineage>
        <taxon>Eukaryota</taxon>
        <taxon>Fungi</taxon>
        <taxon>Dikarya</taxon>
        <taxon>Basidiomycota</taxon>
        <taxon>Agaricomycotina</taxon>
        <taxon>Agaricomycetes</taxon>
        <taxon>Polyporales</taxon>
        <taxon>Polyporaceae</taxon>
        <taxon>Trametes</taxon>
    </lineage>
</organism>
<dbReference type="EMBL" id="MNAD01000375">
    <property type="protein sequence ID" value="OJT13611.1"/>
    <property type="molecule type" value="Genomic_DNA"/>
</dbReference>
<dbReference type="AlphaFoldDB" id="A0A1M2W179"/>
<evidence type="ECO:0000313" key="16">
    <source>
        <dbReference type="Proteomes" id="UP000184267"/>
    </source>
</evidence>
<proteinExistence type="inferred from homology"/>
<evidence type="ECO:0000256" key="3">
    <source>
        <dbReference type="ARBA" id="ARBA00005179"/>
    </source>
</evidence>
<dbReference type="InterPro" id="IPR036396">
    <property type="entry name" value="Cyt_P450_sf"/>
</dbReference>
<keyword evidence="12" id="KW-0472">Membrane</keyword>
<sequence length="528" mass="58401">MDLTSLFGPDYAVLLLAIACVASLRYLRSLLDWKARSQGLPLPPGPKPLPIVGNLFGLPKIKPWSGFQDMRKEHGDLVYLRVFGKGLLVIGSVEVAYEFLDKRSANTSDRPESPVIGLSGQESNFGLFPYSPWWRQHRREFWQFFHPGVISKYQPTQRTEVRKFLGRLLNSPSRFKSHIEHMSASAILKLVYGIDIVDEDDERIVIPHAALETTRRSTPASFAVDLFPILRHVPSWFPGAGFQKVFAECKVANDYLKHAPFDEAKEALERGDSRPCIVADMLARAKMNSTDSTDLSDEMEDMVKNVCATTVEASADTSLSTLQAIFVAMALYPAVQRKAQAALDAVVGPSRLPDFTNSAALPYIHAIVKEALRWCVVSPLGLAHRTLRDDVFHGCFVPAGTTVHANAWAMLHDPATYEHPDEFRPERFLRDGLRAPGPTTTALGADSIAFGFGRRLCPGRHFALESLFITVASVLHVFDIGLPLDADGAPIQVKFEQSHGAISYPEDCRCTVTPRSKAAEALILAAHE</sequence>
<evidence type="ECO:0000256" key="4">
    <source>
        <dbReference type="ARBA" id="ARBA00010617"/>
    </source>
</evidence>
<dbReference type="PANTHER" id="PTHR46300:SF7">
    <property type="entry name" value="P450, PUTATIVE (EUROFUNG)-RELATED"/>
    <property type="match status" value="1"/>
</dbReference>
<dbReference type="PANTHER" id="PTHR46300">
    <property type="entry name" value="P450, PUTATIVE (EUROFUNG)-RELATED-RELATED"/>
    <property type="match status" value="1"/>
</dbReference>
<evidence type="ECO:0000256" key="6">
    <source>
        <dbReference type="ARBA" id="ARBA00022692"/>
    </source>
</evidence>
<evidence type="ECO:0000256" key="7">
    <source>
        <dbReference type="ARBA" id="ARBA00022723"/>
    </source>
</evidence>
<dbReference type="InterPro" id="IPR001128">
    <property type="entry name" value="Cyt_P450"/>
</dbReference>
<dbReference type="Gene3D" id="1.10.630.10">
    <property type="entry name" value="Cytochrome P450"/>
    <property type="match status" value="1"/>
</dbReference>